<comment type="catalytic activity">
    <reaction evidence="6">
        <text>(sulfur carrier)-H + L-cysteine = (sulfur carrier)-SH + L-alanine</text>
        <dbReference type="Rhea" id="RHEA:43892"/>
        <dbReference type="Rhea" id="RHEA-COMP:14737"/>
        <dbReference type="Rhea" id="RHEA-COMP:14739"/>
        <dbReference type="ChEBI" id="CHEBI:29917"/>
        <dbReference type="ChEBI" id="CHEBI:35235"/>
        <dbReference type="ChEBI" id="CHEBI:57972"/>
        <dbReference type="ChEBI" id="CHEBI:64428"/>
        <dbReference type="EC" id="2.8.1.7"/>
    </reaction>
</comment>
<feature type="domain" description="Aminotransferase class V" evidence="7">
    <location>
        <begin position="19"/>
        <end position="390"/>
    </location>
</feature>
<evidence type="ECO:0000256" key="2">
    <source>
        <dbReference type="ARBA" id="ARBA00010447"/>
    </source>
</evidence>
<evidence type="ECO:0000259" key="7">
    <source>
        <dbReference type="Pfam" id="PF00266"/>
    </source>
</evidence>
<evidence type="ECO:0000256" key="4">
    <source>
        <dbReference type="ARBA" id="ARBA00022679"/>
    </source>
</evidence>
<comment type="similarity">
    <text evidence="2">Belongs to the class-V pyridoxal-phosphate-dependent aminotransferase family. Csd subfamily.</text>
</comment>
<dbReference type="Gene3D" id="3.90.1150.10">
    <property type="entry name" value="Aspartate Aminotransferase, domain 1"/>
    <property type="match status" value="1"/>
</dbReference>
<dbReference type="EC" id="2.8.1.7" evidence="3"/>
<comment type="cofactor">
    <cofactor evidence="1">
        <name>pyridoxal 5'-phosphate</name>
        <dbReference type="ChEBI" id="CHEBI:597326"/>
    </cofactor>
</comment>
<dbReference type="InterPro" id="IPR015424">
    <property type="entry name" value="PyrdxlP-dep_Trfase"/>
</dbReference>
<dbReference type="AlphaFoldDB" id="A0A1M5Z316"/>
<dbReference type="Proteomes" id="UP000184241">
    <property type="component" value="Unassembled WGS sequence"/>
</dbReference>
<gene>
    <name evidence="8" type="ORF">SAMN02745941_02530</name>
</gene>
<organism evidence="8 9">
    <name type="scientific">Clostridium intestinale DSM 6191</name>
    <dbReference type="NCBI Taxonomy" id="1121320"/>
    <lineage>
        <taxon>Bacteria</taxon>
        <taxon>Bacillati</taxon>
        <taxon>Bacillota</taxon>
        <taxon>Clostridia</taxon>
        <taxon>Eubacteriales</taxon>
        <taxon>Clostridiaceae</taxon>
        <taxon>Clostridium</taxon>
    </lineage>
</organism>
<dbReference type="PANTHER" id="PTHR43586:SF8">
    <property type="entry name" value="CYSTEINE DESULFURASE 1, CHLOROPLASTIC"/>
    <property type="match status" value="1"/>
</dbReference>
<dbReference type="PANTHER" id="PTHR43586">
    <property type="entry name" value="CYSTEINE DESULFURASE"/>
    <property type="match status" value="1"/>
</dbReference>
<evidence type="ECO:0000256" key="3">
    <source>
        <dbReference type="ARBA" id="ARBA00012239"/>
    </source>
</evidence>
<dbReference type="EMBL" id="FQXU01000007">
    <property type="protein sequence ID" value="SHI18647.1"/>
    <property type="molecule type" value="Genomic_DNA"/>
</dbReference>
<reference evidence="8 9" key="1">
    <citation type="submission" date="2016-11" db="EMBL/GenBank/DDBJ databases">
        <authorList>
            <person name="Jaros S."/>
            <person name="Januszkiewicz K."/>
            <person name="Wedrychowicz H."/>
        </authorList>
    </citation>
    <scope>NUCLEOTIDE SEQUENCE [LARGE SCALE GENOMIC DNA]</scope>
    <source>
        <strain evidence="8 9">DSM 6191</strain>
    </source>
</reference>
<dbReference type="Pfam" id="PF00266">
    <property type="entry name" value="Aminotran_5"/>
    <property type="match status" value="1"/>
</dbReference>
<keyword evidence="4" id="KW-0808">Transferase</keyword>
<dbReference type="GO" id="GO:0030170">
    <property type="term" value="F:pyridoxal phosphate binding"/>
    <property type="evidence" value="ECO:0007669"/>
    <property type="project" value="InterPro"/>
</dbReference>
<dbReference type="NCBIfam" id="TIGR01979">
    <property type="entry name" value="sufS"/>
    <property type="match status" value="1"/>
</dbReference>
<dbReference type="InterPro" id="IPR010970">
    <property type="entry name" value="Cys_dSase_SufS"/>
</dbReference>
<evidence type="ECO:0000256" key="1">
    <source>
        <dbReference type="ARBA" id="ARBA00001933"/>
    </source>
</evidence>
<evidence type="ECO:0000256" key="5">
    <source>
        <dbReference type="ARBA" id="ARBA00022898"/>
    </source>
</evidence>
<dbReference type="RefSeq" id="WP_073019980.1">
    <property type="nucleotide sequence ID" value="NZ_FQXU01000007.1"/>
</dbReference>
<evidence type="ECO:0000256" key="6">
    <source>
        <dbReference type="ARBA" id="ARBA00050776"/>
    </source>
</evidence>
<name>A0A1M5Z316_9CLOT</name>
<dbReference type="CDD" id="cd06453">
    <property type="entry name" value="SufS_like"/>
    <property type="match status" value="1"/>
</dbReference>
<dbReference type="InterPro" id="IPR015421">
    <property type="entry name" value="PyrdxlP-dep_Trfase_major"/>
</dbReference>
<dbReference type="GO" id="GO:0006534">
    <property type="term" value="P:cysteine metabolic process"/>
    <property type="evidence" value="ECO:0007669"/>
    <property type="project" value="InterPro"/>
</dbReference>
<dbReference type="Gene3D" id="3.40.640.10">
    <property type="entry name" value="Type I PLP-dependent aspartate aminotransferase-like (Major domain)"/>
    <property type="match status" value="1"/>
</dbReference>
<evidence type="ECO:0000313" key="9">
    <source>
        <dbReference type="Proteomes" id="UP000184241"/>
    </source>
</evidence>
<dbReference type="SUPFAM" id="SSF53383">
    <property type="entry name" value="PLP-dependent transferases"/>
    <property type="match status" value="1"/>
</dbReference>
<evidence type="ECO:0000313" key="8">
    <source>
        <dbReference type="EMBL" id="SHI18647.1"/>
    </source>
</evidence>
<keyword evidence="5" id="KW-0663">Pyridoxal phosphate</keyword>
<accession>A0A1M5Z316</accession>
<protein>
    <recommendedName>
        <fullName evidence="3">cysteine desulfurase</fullName>
        <ecNumber evidence="3">2.8.1.7</ecNumber>
    </recommendedName>
</protein>
<dbReference type="InterPro" id="IPR000192">
    <property type="entry name" value="Aminotrans_V_dom"/>
</dbReference>
<sequence>MSNSYKDLFPLIKNNKNLIYLDSAATSQKPYTVIEALNEYYHKSNANPHRGAYGISIDSTNIYEAGRAKVKELLNLPSSHEVIFTKNNTEALNLVAYSYGLTFINEGDEIVVSITEHHSNLIPWQHVAKVKKATLKYLYINDNYKITQEEIDEKITSKTKLIAVGQASNVLGTINPIEAIIKKVQEVNAKVIVDGAQGVPHIKTDLSKYTPDFYTFSPHKIFGPMGIGVLCADKKLLDEMPPFMYGGDMVEYVYEQETTFDEVPHKFEAGTQHVEGVYGLTKAIDFINTIGYEKIHTYEQELLEYAHEKLNSLSYVKIIGPKEAHDKVGVVSFVVDDIHPHDLATILDSKGIALRAGNHCAQPLLRYLGVNATNRISLSIYNEKTDIDKLVDALNYARRLFGHGHE</sequence>
<proteinExistence type="inferred from homology"/>
<dbReference type="InterPro" id="IPR015422">
    <property type="entry name" value="PyrdxlP-dep_Trfase_small"/>
</dbReference>
<dbReference type="GO" id="GO:0031071">
    <property type="term" value="F:cysteine desulfurase activity"/>
    <property type="evidence" value="ECO:0007669"/>
    <property type="project" value="UniProtKB-EC"/>
</dbReference>